<feature type="domain" description="CCR4-NOT transcription complex subunit 1 TTP binding" evidence="1">
    <location>
        <begin position="1"/>
        <end position="64"/>
    </location>
</feature>
<name>A0A0V0H004_SOLCH</name>
<dbReference type="GO" id="GO:0060090">
    <property type="term" value="F:molecular adaptor activity"/>
    <property type="evidence" value="ECO:0007669"/>
    <property type="project" value="TreeGrafter"/>
</dbReference>
<protein>
    <submittedName>
        <fullName evidence="2">Putative ovule protein</fullName>
    </submittedName>
</protein>
<dbReference type="Gene3D" id="1.25.40.840">
    <property type="entry name" value="CCR4-NOT transcription complex subunit 1 TTP binding domain"/>
    <property type="match status" value="1"/>
</dbReference>
<accession>A0A0V0H004</accession>
<dbReference type="PANTHER" id="PTHR13162">
    <property type="entry name" value="CCR4-NOT TRANSCRIPTION COMPLEX"/>
    <property type="match status" value="1"/>
</dbReference>
<evidence type="ECO:0000313" key="2">
    <source>
        <dbReference type="EMBL" id="JAP13337.1"/>
    </source>
</evidence>
<proteinExistence type="predicted"/>
<evidence type="ECO:0000259" key="1">
    <source>
        <dbReference type="Pfam" id="PF16417"/>
    </source>
</evidence>
<dbReference type="InterPro" id="IPR032193">
    <property type="entry name" value="CNOT1_TTP_bind"/>
</dbReference>
<dbReference type="InterPro" id="IPR040398">
    <property type="entry name" value="Not1"/>
</dbReference>
<organism evidence="2">
    <name type="scientific">Solanum chacoense</name>
    <name type="common">Chaco potato</name>
    <dbReference type="NCBI Taxonomy" id="4108"/>
    <lineage>
        <taxon>Eukaryota</taxon>
        <taxon>Viridiplantae</taxon>
        <taxon>Streptophyta</taxon>
        <taxon>Embryophyta</taxon>
        <taxon>Tracheophyta</taxon>
        <taxon>Spermatophyta</taxon>
        <taxon>Magnoliopsida</taxon>
        <taxon>eudicotyledons</taxon>
        <taxon>Gunneridae</taxon>
        <taxon>Pentapetalae</taxon>
        <taxon>asterids</taxon>
        <taxon>lamiids</taxon>
        <taxon>Solanales</taxon>
        <taxon>Solanaceae</taxon>
        <taxon>Solanoideae</taxon>
        <taxon>Solaneae</taxon>
        <taxon>Solanum</taxon>
    </lineage>
</organism>
<dbReference type="Pfam" id="PF16417">
    <property type="entry name" value="CNOT1_TTP_bind"/>
    <property type="match status" value="1"/>
</dbReference>
<dbReference type="GO" id="GO:0030015">
    <property type="term" value="C:CCR4-NOT core complex"/>
    <property type="evidence" value="ECO:0007669"/>
    <property type="project" value="InterPro"/>
</dbReference>
<sequence>MIGMLAFFKESTDNRERAIFSCMIVMLFSEFKLFAHFSKRILKIYAVFTGSLIKNQLVTDHSLVLCKMSWIHCASLLIQRCFI</sequence>
<dbReference type="PANTHER" id="PTHR13162:SF8">
    <property type="entry name" value="CCR4-NOT TRANSCRIPTION COMPLEX SUBUNIT 1"/>
    <property type="match status" value="1"/>
</dbReference>
<dbReference type="GO" id="GO:0000288">
    <property type="term" value="P:nuclear-transcribed mRNA catabolic process, deadenylation-dependent decay"/>
    <property type="evidence" value="ECO:0007669"/>
    <property type="project" value="TreeGrafter"/>
</dbReference>
<dbReference type="GO" id="GO:0017148">
    <property type="term" value="P:negative regulation of translation"/>
    <property type="evidence" value="ECO:0007669"/>
    <property type="project" value="InterPro"/>
</dbReference>
<dbReference type="InterPro" id="IPR038535">
    <property type="entry name" value="CNOT1_TTP_bind_sf"/>
</dbReference>
<reference evidence="2" key="1">
    <citation type="submission" date="2015-12" db="EMBL/GenBank/DDBJ databases">
        <title>Gene expression during late stages of embryo sac development: a critical building block for successful pollen-pistil interactions.</title>
        <authorList>
            <person name="Liu Y."/>
            <person name="Joly V."/>
            <person name="Sabar M."/>
            <person name="Matton D.P."/>
        </authorList>
    </citation>
    <scope>NUCLEOTIDE SEQUENCE</scope>
</reference>
<dbReference type="GO" id="GO:0000932">
    <property type="term" value="C:P-body"/>
    <property type="evidence" value="ECO:0007669"/>
    <property type="project" value="TreeGrafter"/>
</dbReference>
<dbReference type="EMBL" id="GEDG01028212">
    <property type="protein sequence ID" value="JAP13337.1"/>
    <property type="molecule type" value="Transcribed_RNA"/>
</dbReference>
<dbReference type="AlphaFoldDB" id="A0A0V0H004"/>